<dbReference type="InterPro" id="IPR011042">
    <property type="entry name" value="6-blade_b-propeller_TolB-like"/>
</dbReference>
<feature type="domain" description="Thioredoxin" evidence="2">
    <location>
        <begin position="8"/>
        <end position="156"/>
    </location>
</feature>
<gene>
    <name evidence="3" type="ORF">Sradi_1491300</name>
</gene>
<dbReference type="PROSITE" id="PS51352">
    <property type="entry name" value="THIOREDOXIN_2"/>
    <property type="match status" value="1"/>
</dbReference>
<reference evidence="3" key="2">
    <citation type="journal article" date="2024" name="Plant">
        <title>Genomic evolution and insights into agronomic trait innovations of Sesamum species.</title>
        <authorList>
            <person name="Miao H."/>
            <person name="Wang L."/>
            <person name="Qu L."/>
            <person name="Liu H."/>
            <person name="Sun Y."/>
            <person name="Le M."/>
            <person name="Wang Q."/>
            <person name="Wei S."/>
            <person name="Zheng Y."/>
            <person name="Lin W."/>
            <person name="Duan Y."/>
            <person name="Cao H."/>
            <person name="Xiong S."/>
            <person name="Wang X."/>
            <person name="Wei L."/>
            <person name="Li C."/>
            <person name="Ma Q."/>
            <person name="Ju M."/>
            <person name="Zhao R."/>
            <person name="Li G."/>
            <person name="Mu C."/>
            <person name="Tian Q."/>
            <person name="Mei H."/>
            <person name="Zhang T."/>
            <person name="Gao T."/>
            <person name="Zhang H."/>
        </authorList>
    </citation>
    <scope>NUCLEOTIDE SEQUENCE</scope>
    <source>
        <strain evidence="3">G02</strain>
    </source>
</reference>
<accession>A0AAW2U686</accession>
<dbReference type="InterPro" id="IPR036249">
    <property type="entry name" value="Thioredoxin-like_sf"/>
</dbReference>
<dbReference type="InterPro" id="IPR013766">
    <property type="entry name" value="Thioredoxin_domain"/>
</dbReference>
<dbReference type="EMBL" id="JACGWJ010000006">
    <property type="protein sequence ID" value="KAL0412896.1"/>
    <property type="molecule type" value="Genomic_DNA"/>
</dbReference>
<dbReference type="Pfam" id="PF01436">
    <property type="entry name" value="NHL"/>
    <property type="match status" value="1"/>
</dbReference>
<protein>
    <submittedName>
        <fullName evidence="3">Protein SUPPRESSOR OF QUENCHING 1, chloroplastic</fullName>
    </submittedName>
</protein>
<sequence>MSATLSVRGTAATVPEFPAKLDWLNTAPLQLRRDLKGKVVLLDFWTYCCINCMHVLPDLEFLEKKYKDKPFVVVGVHSAKFDNEKDLEAIRNAVLRYGISHPVVNDGDMYLWRELGVSSWPTFALVGPNGKLIAQVAGEGRRKEEINKNKISADFDKGECLSSIFLEPYNLFDFSVIIFNYNGVKNGNTEVISVYAFFPKDLDDLVKAALIYYGGKQILDSTPIPLNLEKDNDPRLLTSPLKFPGKLEVDVLNNRLFISDSNHNRIVVTDLDGNFKMQIGSTGEEGFRDGNFDDAMFNRPQGLAYNPKKNLLYVADTENHALRVVDFVDESVRTLAGNGTKGSDYQGGGSGTTQARLFELKG</sequence>
<evidence type="ECO:0000313" key="3">
    <source>
        <dbReference type="EMBL" id="KAL0412896.1"/>
    </source>
</evidence>
<evidence type="ECO:0000256" key="1">
    <source>
        <dbReference type="ARBA" id="ARBA00022737"/>
    </source>
</evidence>
<reference evidence="3" key="1">
    <citation type="submission" date="2020-06" db="EMBL/GenBank/DDBJ databases">
        <authorList>
            <person name="Li T."/>
            <person name="Hu X."/>
            <person name="Zhang T."/>
            <person name="Song X."/>
            <person name="Zhang H."/>
            <person name="Dai N."/>
            <person name="Sheng W."/>
            <person name="Hou X."/>
            <person name="Wei L."/>
        </authorList>
    </citation>
    <scope>NUCLEOTIDE SEQUENCE</scope>
    <source>
        <strain evidence="3">G02</strain>
        <tissue evidence="3">Leaf</tissue>
    </source>
</reference>
<proteinExistence type="predicted"/>
<dbReference type="InterPro" id="IPR012336">
    <property type="entry name" value="Thioredoxin-like_fold"/>
</dbReference>
<organism evidence="3">
    <name type="scientific">Sesamum radiatum</name>
    <name type="common">Black benniseed</name>
    <dbReference type="NCBI Taxonomy" id="300843"/>
    <lineage>
        <taxon>Eukaryota</taxon>
        <taxon>Viridiplantae</taxon>
        <taxon>Streptophyta</taxon>
        <taxon>Embryophyta</taxon>
        <taxon>Tracheophyta</taxon>
        <taxon>Spermatophyta</taxon>
        <taxon>Magnoliopsida</taxon>
        <taxon>eudicotyledons</taxon>
        <taxon>Gunneridae</taxon>
        <taxon>Pentapetalae</taxon>
        <taxon>asterids</taxon>
        <taxon>lamiids</taxon>
        <taxon>Lamiales</taxon>
        <taxon>Pedaliaceae</taxon>
        <taxon>Sesamum</taxon>
    </lineage>
</organism>
<dbReference type="SUPFAM" id="SSF63825">
    <property type="entry name" value="YWTD domain"/>
    <property type="match status" value="1"/>
</dbReference>
<dbReference type="PANTHER" id="PTHR46388:SF2">
    <property type="entry name" value="NHL REPEAT-CONTAINING PROTEIN 2"/>
    <property type="match status" value="1"/>
</dbReference>
<dbReference type="Gene3D" id="3.40.30.10">
    <property type="entry name" value="Glutaredoxin"/>
    <property type="match status" value="1"/>
</dbReference>
<name>A0AAW2U686_SESRA</name>
<dbReference type="SUPFAM" id="SSF52833">
    <property type="entry name" value="Thioredoxin-like"/>
    <property type="match status" value="1"/>
</dbReference>
<dbReference type="Gene3D" id="2.120.10.30">
    <property type="entry name" value="TolB, C-terminal domain"/>
    <property type="match status" value="1"/>
</dbReference>
<dbReference type="PANTHER" id="PTHR46388">
    <property type="entry name" value="NHL REPEAT-CONTAINING PROTEIN 2"/>
    <property type="match status" value="1"/>
</dbReference>
<dbReference type="InterPro" id="IPR001258">
    <property type="entry name" value="NHL_repeat"/>
</dbReference>
<dbReference type="Pfam" id="PF13905">
    <property type="entry name" value="Thioredoxin_8"/>
    <property type="match status" value="1"/>
</dbReference>
<dbReference type="FunFam" id="3.40.30.10:FF:000320">
    <property type="entry name" value="NHL repeat-containing protein 2"/>
    <property type="match status" value="1"/>
</dbReference>
<comment type="caution">
    <text evidence="3">The sequence shown here is derived from an EMBL/GenBank/DDBJ whole genome shotgun (WGS) entry which is preliminary data.</text>
</comment>
<evidence type="ECO:0000259" key="2">
    <source>
        <dbReference type="PROSITE" id="PS51352"/>
    </source>
</evidence>
<keyword evidence="1" id="KW-0677">Repeat</keyword>
<dbReference type="AlphaFoldDB" id="A0AAW2U686"/>